<dbReference type="GO" id="GO:0003677">
    <property type="term" value="F:DNA binding"/>
    <property type="evidence" value="ECO:0007669"/>
    <property type="project" value="InterPro"/>
</dbReference>
<evidence type="ECO:0000313" key="4">
    <source>
        <dbReference type="EMBL" id="KAG7503031.1"/>
    </source>
</evidence>
<dbReference type="AlphaFoldDB" id="A0AAV6RC36"/>
<dbReference type="InterPro" id="IPR013800">
    <property type="entry name" value="STAT_TF_alpha"/>
</dbReference>
<evidence type="ECO:0000256" key="2">
    <source>
        <dbReference type="PROSITE-ProRule" id="PRU00191"/>
    </source>
</evidence>
<sequence length="755" mass="86737">MRTDIKMAQWEELLRLNLLQGQLSNLYETKFPRHIRHCLCFFIEGQDWDSIAVDENKARACFKNLLMHLEHRSVQESNILQGPDFPGMSDYLVKHFQDKPLHLAMILSECLQEERKVLALASQKQDCGISAVEEKWKVLDNRVHDLQRQTLEIKKETKSLEVLYENYDYIEKSWQSKAEQCVGLAHATVRERCLQQASFIIQTKQMVLVDIWKILQQADQIVAVLTDVEVPEWKRRQQMACIGGPVDTSLDHLQKWFTAVAEVLIQVRQLLQKLEDQNKKYNSHDASSPPADTETFALSLLTKLLENALVVEKQPIMSSIPQRPLILKTGVRFTATVRFLANLPEFKCLLKVKPVFDKGVEETMIMNCFRQFDFNRDNSKVMDVDSPNEGLVAEFAHMSLKENKARTKGSSEIHLGVIEELHFIKFLTRFRYAGVNCDIEACSLPVVVISSTAQIPAAWASVMWYNLLSTSEPRNLLLFVDPPPLTWQQLSQVLSWQFLSVGQRELDENQLLMLREKIVDNPDGLVHWSKFKNDSTWIWIDGILDLIKRHLADFWRDGYIMGFVSRKTTQVLLQEKQSGTFLLRFSESIKDGAITFSWVEHTNGESRVHAVEPYTKRDLLALSLPDIIYLYSMREQGNRTRNPLCYLYPDIQRDAAFGRYYSAEKLAPKKDVTGYIDRKLVPFSVYPTPPSSPPQNMEVDWDNCAENDQLFQDLFSDLLDLPGSPLILMSPPPTQVNLPGHSSPFCGSADVGHMI</sequence>
<dbReference type="GO" id="GO:0007165">
    <property type="term" value="P:signal transduction"/>
    <property type="evidence" value="ECO:0007669"/>
    <property type="project" value="InterPro"/>
</dbReference>
<reference evidence="4 5" key="1">
    <citation type="journal article" date="2021" name="Sci. Rep.">
        <title>Chromosome anchoring in Senegalese sole (Solea senegalensis) reveals sex-associated markers and genome rearrangements in flatfish.</title>
        <authorList>
            <person name="Guerrero-Cozar I."/>
            <person name="Gomez-Garrido J."/>
            <person name="Berbel C."/>
            <person name="Martinez-Blanch J.F."/>
            <person name="Alioto T."/>
            <person name="Claros M.G."/>
            <person name="Gagnaire P.A."/>
            <person name="Manchado M."/>
        </authorList>
    </citation>
    <scope>NUCLEOTIDE SEQUENCE [LARGE SCALE GENOMIC DNA]</scope>
    <source>
        <strain evidence="4">Sse05_10M</strain>
    </source>
</reference>
<dbReference type="SMART" id="SM00964">
    <property type="entry name" value="STAT_int"/>
    <property type="match status" value="1"/>
</dbReference>
<dbReference type="GO" id="GO:0003700">
    <property type="term" value="F:DNA-binding transcription factor activity"/>
    <property type="evidence" value="ECO:0007669"/>
    <property type="project" value="InterPro"/>
</dbReference>
<dbReference type="Proteomes" id="UP000693946">
    <property type="component" value="Linkage Group LG2"/>
</dbReference>
<dbReference type="Pfam" id="PF01017">
    <property type="entry name" value="STAT_alpha"/>
    <property type="match status" value="1"/>
</dbReference>
<comment type="caution">
    <text evidence="4">The sequence shown here is derived from an EMBL/GenBank/DDBJ whole genome shotgun (WGS) entry which is preliminary data.</text>
</comment>
<name>A0AAV6RC36_SOLSE</name>
<dbReference type="FunFam" id="3.30.505.10:FF:000003">
    <property type="entry name" value="Signal transducer and activator of transcription"/>
    <property type="match status" value="1"/>
</dbReference>
<evidence type="ECO:0000259" key="3">
    <source>
        <dbReference type="PROSITE" id="PS50001"/>
    </source>
</evidence>
<feature type="domain" description="SH2" evidence="3">
    <location>
        <begin position="555"/>
        <end position="609"/>
    </location>
</feature>
<proteinExistence type="predicted"/>
<dbReference type="Pfam" id="PF02865">
    <property type="entry name" value="STAT_int"/>
    <property type="match status" value="1"/>
</dbReference>
<dbReference type="InterPro" id="IPR013801">
    <property type="entry name" value="STAT_TF_DNA-bd"/>
</dbReference>
<evidence type="ECO:0000313" key="5">
    <source>
        <dbReference type="Proteomes" id="UP000693946"/>
    </source>
</evidence>
<dbReference type="PROSITE" id="PS50001">
    <property type="entry name" value="SH2"/>
    <property type="match status" value="1"/>
</dbReference>
<dbReference type="PANTHER" id="PTHR11801">
    <property type="entry name" value="SIGNAL TRANSDUCER AND ACTIVATOR OF TRANSCRIPTION"/>
    <property type="match status" value="1"/>
</dbReference>
<dbReference type="Pfam" id="PF00017">
    <property type="entry name" value="SH2"/>
    <property type="match status" value="1"/>
</dbReference>
<dbReference type="InterPro" id="IPR000980">
    <property type="entry name" value="SH2"/>
</dbReference>
<protein>
    <submittedName>
        <fullName evidence="4">Signal transducer and activator of transcription 1-alpha/beta-like</fullName>
    </submittedName>
</protein>
<keyword evidence="5" id="KW-1185">Reference proteome</keyword>
<dbReference type="EMBL" id="JAGKHQ010000012">
    <property type="protein sequence ID" value="KAG7503031.1"/>
    <property type="molecule type" value="Genomic_DNA"/>
</dbReference>
<dbReference type="InterPro" id="IPR013799">
    <property type="entry name" value="STAT_TF_prot_interaction"/>
</dbReference>
<dbReference type="Pfam" id="PF02864">
    <property type="entry name" value="STAT_bind"/>
    <property type="match status" value="1"/>
</dbReference>
<evidence type="ECO:0000256" key="1">
    <source>
        <dbReference type="ARBA" id="ARBA00022999"/>
    </source>
</evidence>
<dbReference type="InterPro" id="IPR001217">
    <property type="entry name" value="STAT"/>
</dbReference>
<dbReference type="InterPro" id="IPR048988">
    <property type="entry name" value="STAT_linker"/>
</dbReference>
<accession>A0AAV6RC36</accession>
<dbReference type="Pfam" id="PF21354">
    <property type="entry name" value="STAT_linker"/>
    <property type="match status" value="1"/>
</dbReference>
<keyword evidence="1 2" id="KW-0727">SH2 domain</keyword>
<organism evidence="4 5">
    <name type="scientific">Solea senegalensis</name>
    <name type="common">Senegalese sole</name>
    <dbReference type="NCBI Taxonomy" id="28829"/>
    <lineage>
        <taxon>Eukaryota</taxon>
        <taxon>Metazoa</taxon>
        <taxon>Chordata</taxon>
        <taxon>Craniata</taxon>
        <taxon>Vertebrata</taxon>
        <taxon>Euteleostomi</taxon>
        <taxon>Actinopterygii</taxon>
        <taxon>Neopterygii</taxon>
        <taxon>Teleostei</taxon>
        <taxon>Neoteleostei</taxon>
        <taxon>Acanthomorphata</taxon>
        <taxon>Carangaria</taxon>
        <taxon>Pleuronectiformes</taxon>
        <taxon>Pleuronectoidei</taxon>
        <taxon>Soleidae</taxon>
        <taxon>Solea</taxon>
    </lineage>
</organism>
<gene>
    <name evidence="4" type="ORF">JOB18_030876</name>
</gene>